<keyword evidence="3" id="KW-0274">FAD</keyword>
<dbReference type="Proteomes" id="UP001596161">
    <property type="component" value="Unassembled WGS sequence"/>
</dbReference>
<dbReference type="PANTHER" id="PTHR45444:SF3">
    <property type="entry name" value="XANTHINE DEHYDROGENASE"/>
    <property type="match status" value="1"/>
</dbReference>
<dbReference type="InterPro" id="IPR016208">
    <property type="entry name" value="Ald_Oxase/xanthine_DH-like"/>
</dbReference>
<dbReference type="InterPro" id="IPR001041">
    <property type="entry name" value="2Fe-2S_ferredoxin-type"/>
</dbReference>
<dbReference type="SUPFAM" id="SSF54292">
    <property type="entry name" value="2Fe-2S ferredoxin-like"/>
    <property type="match status" value="1"/>
</dbReference>
<evidence type="ECO:0000313" key="8">
    <source>
        <dbReference type="EMBL" id="MFC5272191.1"/>
    </source>
</evidence>
<organism evidence="8 9">
    <name type="scientific">Adhaeribacter terreus</name>
    <dbReference type="NCBI Taxonomy" id="529703"/>
    <lineage>
        <taxon>Bacteria</taxon>
        <taxon>Pseudomonadati</taxon>
        <taxon>Bacteroidota</taxon>
        <taxon>Cytophagia</taxon>
        <taxon>Cytophagales</taxon>
        <taxon>Hymenobacteraceae</taxon>
        <taxon>Adhaeribacter</taxon>
    </lineage>
</organism>
<dbReference type="CDD" id="cd00207">
    <property type="entry name" value="fer2"/>
    <property type="match status" value="1"/>
</dbReference>
<keyword evidence="4" id="KW-0560">Oxidoreductase</keyword>
<dbReference type="InterPro" id="IPR005107">
    <property type="entry name" value="CO_DH_flav_C"/>
</dbReference>
<evidence type="ECO:0000259" key="6">
    <source>
        <dbReference type="PROSITE" id="PS51085"/>
    </source>
</evidence>
<evidence type="ECO:0000256" key="5">
    <source>
        <dbReference type="ARBA" id="ARBA00023004"/>
    </source>
</evidence>
<evidence type="ECO:0000256" key="2">
    <source>
        <dbReference type="ARBA" id="ARBA00022723"/>
    </source>
</evidence>
<dbReference type="InterPro" id="IPR036884">
    <property type="entry name" value="2Fe-2S-bd_dom_sf"/>
</dbReference>
<dbReference type="Gene3D" id="3.10.20.30">
    <property type="match status" value="1"/>
</dbReference>
<dbReference type="Pfam" id="PF00111">
    <property type="entry name" value="Fer2"/>
    <property type="match status" value="1"/>
</dbReference>
<dbReference type="Gene3D" id="1.10.150.120">
    <property type="entry name" value="[2Fe-2S]-binding domain"/>
    <property type="match status" value="1"/>
</dbReference>
<evidence type="ECO:0000256" key="1">
    <source>
        <dbReference type="ARBA" id="ARBA00022630"/>
    </source>
</evidence>
<dbReference type="InterPro" id="IPR016169">
    <property type="entry name" value="FAD-bd_PCMH_sub2"/>
</dbReference>
<dbReference type="EMBL" id="JBHSKT010000013">
    <property type="protein sequence ID" value="MFC5272191.1"/>
    <property type="molecule type" value="Genomic_DNA"/>
</dbReference>
<dbReference type="Pfam" id="PF00941">
    <property type="entry name" value="FAD_binding_5"/>
    <property type="match status" value="1"/>
</dbReference>
<dbReference type="RefSeq" id="WP_378018550.1">
    <property type="nucleotide sequence ID" value="NZ_JBHSKT010000013.1"/>
</dbReference>
<keyword evidence="1" id="KW-0285">Flavoprotein</keyword>
<dbReference type="InterPro" id="IPR012175">
    <property type="entry name" value="Xanth_DH_ssu_bac"/>
</dbReference>
<keyword evidence="5" id="KW-0408">Iron</keyword>
<evidence type="ECO:0000256" key="3">
    <source>
        <dbReference type="ARBA" id="ARBA00022827"/>
    </source>
</evidence>
<accession>A0ABW0EG52</accession>
<dbReference type="PROSITE" id="PS51085">
    <property type="entry name" value="2FE2S_FER_2"/>
    <property type="match status" value="1"/>
</dbReference>
<protein>
    <submittedName>
        <fullName evidence="8">FAD binding domain-containing protein</fullName>
    </submittedName>
</protein>
<dbReference type="InterPro" id="IPR036318">
    <property type="entry name" value="FAD-bd_PCMH-like_sf"/>
</dbReference>
<dbReference type="InterPro" id="IPR012675">
    <property type="entry name" value="Beta-grasp_dom_sf"/>
</dbReference>
<dbReference type="Gene3D" id="3.30.465.10">
    <property type="match status" value="1"/>
</dbReference>
<dbReference type="SUPFAM" id="SSF56176">
    <property type="entry name" value="FAD-binding/transporter-associated domain-like"/>
    <property type="match status" value="1"/>
</dbReference>
<evidence type="ECO:0000313" key="9">
    <source>
        <dbReference type="Proteomes" id="UP001596161"/>
    </source>
</evidence>
<dbReference type="InterPro" id="IPR036010">
    <property type="entry name" value="2Fe-2S_ferredoxin-like_sf"/>
</dbReference>
<keyword evidence="9" id="KW-1185">Reference proteome</keyword>
<dbReference type="Pfam" id="PF03450">
    <property type="entry name" value="CO_deh_flav_C"/>
    <property type="match status" value="1"/>
</dbReference>
<dbReference type="InterPro" id="IPR002346">
    <property type="entry name" value="Mopterin_DH_FAD-bd"/>
</dbReference>
<dbReference type="SMART" id="SM01092">
    <property type="entry name" value="CO_deh_flav_C"/>
    <property type="match status" value="1"/>
</dbReference>
<comment type="caution">
    <text evidence="8">The sequence shown here is derived from an EMBL/GenBank/DDBJ whole genome shotgun (WGS) entry which is preliminary data.</text>
</comment>
<dbReference type="InterPro" id="IPR036683">
    <property type="entry name" value="CO_DH_flav_C_dom_sf"/>
</dbReference>
<dbReference type="PROSITE" id="PS00197">
    <property type="entry name" value="2FE2S_FER_1"/>
    <property type="match status" value="1"/>
</dbReference>
<dbReference type="InterPro" id="IPR006058">
    <property type="entry name" value="2Fe2S_fd_BS"/>
</dbReference>
<feature type="domain" description="FAD-binding PCMH-type" evidence="7">
    <location>
        <begin position="179"/>
        <end position="355"/>
    </location>
</feature>
<name>A0ABW0EG52_9BACT</name>
<dbReference type="InterPro" id="IPR016166">
    <property type="entry name" value="FAD-bd_PCMH"/>
</dbReference>
<sequence>MTRFILNQQSISTDQPPGLPLLDFIRYQQHLKGTKIGCREGDCGACTILVGSLENGQVHYRSVTSCLMPLANAEGKHIVTIEGLNLDELSPVQKAIVEENGTQCGFCTVGFVVSLSGFCLSEKEPTYPKALAAMDGNICRCTGYKSLERAAKKLVINLKEKTTENGMDWLVKSQFIPAYFPEIPQRLQALQTQEAKKTVGFPEEKVEYLIGGGTDLLVQKPEAVQLSTVRTLAQDSGLKGITNDLGQITIGGNTTVEELRQSEAMQAAFPELHQYLKLVSSTQIRNMGTVAGNFANASPIGDLTIFFLALNATIFLQKSGNHRELPLKEFYLGYKKLAKEPDEIIEKITFDIPDKNTHFNFEKVSKRTHLDIASVNSAIMLKAESNVIYEAHLSAGGIGPIPQYFMQTSAFLIGKEIAPETLKEAATLLQTEIAPISDARGSETYKRLLLRQLFFAHFLKLFPNTLTAENLL</sequence>
<feature type="domain" description="2Fe-2S ferredoxin-type" evidence="6">
    <location>
        <begin position="1"/>
        <end position="84"/>
    </location>
</feature>
<proteinExistence type="predicted"/>
<dbReference type="InterPro" id="IPR002888">
    <property type="entry name" value="2Fe-2S-bd"/>
</dbReference>
<dbReference type="PANTHER" id="PTHR45444">
    <property type="entry name" value="XANTHINE DEHYDROGENASE"/>
    <property type="match status" value="1"/>
</dbReference>
<dbReference type="Gene3D" id="3.30.390.50">
    <property type="entry name" value="CO dehydrogenase flavoprotein, C-terminal domain"/>
    <property type="match status" value="1"/>
</dbReference>
<keyword evidence="2" id="KW-0479">Metal-binding</keyword>
<dbReference type="SUPFAM" id="SSF47741">
    <property type="entry name" value="CO dehydrogenase ISP C-domain like"/>
    <property type="match status" value="1"/>
</dbReference>
<evidence type="ECO:0000256" key="4">
    <source>
        <dbReference type="ARBA" id="ARBA00023002"/>
    </source>
</evidence>
<evidence type="ECO:0000259" key="7">
    <source>
        <dbReference type="PROSITE" id="PS51387"/>
    </source>
</evidence>
<reference evidence="9" key="1">
    <citation type="journal article" date="2019" name="Int. J. Syst. Evol. Microbiol.">
        <title>The Global Catalogue of Microorganisms (GCM) 10K type strain sequencing project: providing services to taxonomists for standard genome sequencing and annotation.</title>
        <authorList>
            <consortium name="The Broad Institute Genomics Platform"/>
            <consortium name="The Broad Institute Genome Sequencing Center for Infectious Disease"/>
            <person name="Wu L."/>
            <person name="Ma J."/>
        </authorList>
    </citation>
    <scope>NUCLEOTIDE SEQUENCE [LARGE SCALE GENOMIC DNA]</scope>
    <source>
        <strain evidence="9">KACC 12602</strain>
    </source>
</reference>
<dbReference type="SUPFAM" id="SSF55447">
    <property type="entry name" value="CO dehydrogenase flavoprotein C-terminal domain-like"/>
    <property type="match status" value="1"/>
</dbReference>
<dbReference type="PROSITE" id="PS51387">
    <property type="entry name" value="FAD_PCMH"/>
    <property type="match status" value="1"/>
</dbReference>
<dbReference type="PIRSF" id="PIRSF036557">
    <property type="entry name" value="XdhA_RC"/>
    <property type="match status" value="1"/>
</dbReference>
<gene>
    <name evidence="8" type="ORF">ACFPIB_16370</name>
</gene>
<dbReference type="Pfam" id="PF01799">
    <property type="entry name" value="Fer2_2"/>
    <property type="match status" value="1"/>
</dbReference>